<protein>
    <submittedName>
        <fullName evidence="1">DUF4251 domain-containing protein</fullName>
    </submittedName>
</protein>
<dbReference type="AlphaFoldDB" id="A0A3M9ND11"/>
<comment type="caution">
    <text evidence="1">The sequence shown here is derived from an EMBL/GenBank/DDBJ whole genome shotgun (WGS) entry which is preliminary data.</text>
</comment>
<dbReference type="Pfam" id="PF14059">
    <property type="entry name" value="DUF4251"/>
    <property type="match status" value="1"/>
</dbReference>
<dbReference type="RefSeq" id="WP_123120926.1">
    <property type="nucleotide sequence ID" value="NZ_RJJR01000009.1"/>
</dbReference>
<sequence length="169" mass="19297">MKIYKKRHKNIWSPVVLLISVSLISCNTAKKFEKVKPADVSNLINSKNFTFIAERVNPFRGASRNLTSLYDVELKRDTLISFLPFFGRAYQAPLDPSKGGINFKSTSFSYNITEKSGDEWDIYIEPKDNSDVQTMIFTIFGNGNATLNIQNTHRDPISFYGRIEKNKSD</sequence>
<dbReference type="OrthoDB" id="1097715at2"/>
<dbReference type="EMBL" id="RJJR01000009">
    <property type="protein sequence ID" value="RNI35646.1"/>
    <property type="molecule type" value="Genomic_DNA"/>
</dbReference>
<gene>
    <name evidence="1" type="ORF">EFY79_11820</name>
</gene>
<evidence type="ECO:0000313" key="2">
    <source>
        <dbReference type="Proteomes" id="UP000267223"/>
    </source>
</evidence>
<evidence type="ECO:0000313" key="1">
    <source>
        <dbReference type="EMBL" id="RNI35646.1"/>
    </source>
</evidence>
<dbReference type="InterPro" id="IPR025347">
    <property type="entry name" value="DUF4251"/>
</dbReference>
<proteinExistence type="predicted"/>
<reference evidence="1 2" key="1">
    <citation type="submission" date="2018-11" db="EMBL/GenBank/DDBJ databases">
        <title>Draft genome sequence of Ferruginibacter sp. BO-59.</title>
        <authorList>
            <person name="Im W.T."/>
        </authorList>
    </citation>
    <scope>NUCLEOTIDE SEQUENCE [LARGE SCALE GENOMIC DNA]</scope>
    <source>
        <strain evidence="1 2">BO-59</strain>
    </source>
</reference>
<dbReference type="Proteomes" id="UP000267223">
    <property type="component" value="Unassembled WGS sequence"/>
</dbReference>
<name>A0A3M9ND11_9BACT</name>
<organism evidence="1 2">
    <name type="scientific">Hanamia caeni</name>
    <dbReference type="NCBI Taxonomy" id="2294116"/>
    <lineage>
        <taxon>Bacteria</taxon>
        <taxon>Pseudomonadati</taxon>
        <taxon>Bacteroidota</taxon>
        <taxon>Chitinophagia</taxon>
        <taxon>Chitinophagales</taxon>
        <taxon>Chitinophagaceae</taxon>
        <taxon>Hanamia</taxon>
    </lineage>
</organism>
<accession>A0A3M9ND11</accession>
<dbReference type="PROSITE" id="PS51257">
    <property type="entry name" value="PROKAR_LIPOPROTEIN"/>
    <property type="match status" value="1"/>
</dbReference>
<dbReference type="Gene3D" id="2.40.128.410">
    <property type="match status" value="1"/>
</dbReference>
<keyword evidence="2" id="KW-1185">Reference proteome</keyword>